<sequence>MRAWYATAMAVAMLLGASPRAGASPAFEAMLRQAEAVRSADPQQFNELLGQLNASLDSASTRQRDELAYLKAYQLSYSGRFDLGVEAARELFESSEHVEVRFRAAALMVNSMAVTREFSEGVRYMNEMLAIIDEIGNPEIRHHGWAAASTISNLVGQFEEGQRFAELMLADQPTGRTACFGGALLLESLWGQRKLADRMAFIDEQISRCIAAGEPVMTNYGRMYKARVTFQHGERNEGIALLMRHLPEIEATRYPSLIGFVYSNLAEMSFATGDYVQAETFARRTLDHAAGIRGSAQLVAAHRVLYEVALQRGDNAAALAHHINYAAADKAHLDEVSARALAYQQVMAETREKEQAIDLLNRENQLLQLREQAATLSSRINHLLLALLVVLLGAIGTWAWRAQRSQRLFRRLAETDALTGIPNRMSFSHRAEELLALGKRNGEDAGLVMFDLDEFKSINDRFGHAVGDWVLKEVARACGEVCRKHDVLGRLGGEEFAILLVGCELASSVALAQACRKRIAAIDTAPTGHSFTVTASFGVVGTRQCGHDFLTLLSRADDALYQAKHAGRDRVRTHGTSDPGLAGATTS</sequence>
<feature type="region of interest" description="Disordered" evidence="5">
    <location>
        <begin position="568"/>
        <end position="587"/>
    </location>
</feature>
<dbReference type="EC" id="2.7.7.65" evidence="2"/>
<dbReference type="NCBIfam" id="TIGR00254">
    <property type="entry name" value="GGDEF"/>
    <property type="match status" value="1"/>
</dbReference>
<dbReference type="RefSeq" id="WP_106990455.1">
    <property type="nucleotide sequence ID" value="NZ_KZ679089.1"/>
</dbReference>
<evidence type="ECO:0000259" key="8">
    <source>
        <dbReference type="PROSITE" id="PS50887"/>
    </source>
</evidence>
<organism evidence="9 10">
    <name type="scientific">Arenimonas caeni</name>
    <dbReference type="NCBI Taxonomy" id="2058085"/>
    <lineage>
        <taxon>Bacteria</taxon>
        <taxon>Pseudomonadati</taxon>
        <taxon>Pseudomonadota</taxon>
        <taxon>Gammaproteobacteria</taxon>
        <taxon>Lysobacterales</taxon>
        <taxon>Lysobacteraceae</taxon>
        <taxon>Arenimonas</taxon>
    </lineage>
</organism>
<evidence type="ECO:0000313" key="10">
    <source>
        <dbReference type="Proteomes" id="UP000241736"/>
    </source>
</evidence>
<dbReference type="Pfam" id="PF00990">
    <property type="entry name" value="GGDEF"/>
    <property type="match status" value="1"/>
</dbReference>
<comment type="caution">
    <text evidence="9">The sequence shown here is derived from an EMBL/GenBank/DDBJ whole genome shotgun (WGS) entry which is preliminary data.</text>
</comment>
<dbReference type="Gene3D" id="3.30.70.270">
    <property type="match status" value="1"/>
</dbReference>
<dbReference type="SUPFAM" id="SSF55073">
    <property type="entry name" value="Nucleotide cyclase"/>
    <property type="match status" value="1"/>
</dbReference>
<dbReference type="InterPro" id="IPR029787">
    <property type="entry name" value="Nucleotide_cyclase"/>
</dbReference>
<dbReference type="PANTHER" id="PTHR45138:SF9">
    <property type="entry name" value="DIGUANYLATE CYCLASE DGCM-RELATED"/>
    <property type="match status" value="1"/>
</dbReference>
<dbReference type="Gene3D" id="1.25.40.10">
    <property type="entry name" value="Tetratricopeptide repeat domain"/>
    <property type="match status" value="1"/>
</dbReference>
<comment type="cofactor">
    <cofactor evidence="1">
        <name>Mg(2+)</name>
        <dbReference type="ChEBI" id="CHEBI:18420"/>
    </cofactor>
</comment>
<evidence type="ECO:0000256" key="3">
    <source>
        <dbReference type="ARBA" id="ARBA00034247"/>
    </source>
</evidence>
<dbReference type="PROSITE" id="PS50887">
    <property type="entry name" value="GGDEF"/>
    <property type="match status" value="1"/>
</dbReference>
<dbReference type="GO" id="GO:0043709">
    <property type="term" value="P:cell adhesion involved in single-species biofilm formation"/>
    <property type="evidence" value="ECO:0007669"/>
    <property type="project" value="TreeGrafter"/>
</dbReference>
<dbReference type="GO" id="GO:0005886">
    <property type="term" value="C:plasma membrane"/>
    <property type="evidence" value="ECO:0007669"/>
    <property type="project" value="TreeGrafter"/>
</dbReference>
<reference evidence="9 10" key="1">
    <citation type="submission" date="2018-03" db="EMBL/GenBank/DDBJ databases">
        <title>Arenimonas caeni sp. nov., isolated from activated sludge.</title>
        <authorList>
            <person name="Liu H."/>
        </authorList>
    </citation>
    <scope>NUCLEOTIDE SEQUENCE [LARGE SCALE GENOMIC DNA]</scope>
    <source>
        <strain evidence="10">z29</strain>
    </source>
</reference>
<proteinExistence type="predicted"/>
<feature type="transmembrane region" description="Helical" evidence="6">
    <location>
        <begin position="380"/>
        <end position="400"/>
    </location>
</feature>
<evidence type="ECO:0000256" key="2">
    <source>
        <dbReference type="ARBA" id="ARBA00012528"/>
    </source>
</evidence>
<name>A0A2P6M8U0_9GAMM</name>
<dbReference type="CDD" id="cd01949">
    <property type="entry name" value="GGDEF"/>
    <property type="match status" value="1"/>
</dbReference>
<feature type="signal peptide" evidence="7">
    <location>
        <begin position="1"/>
        <end position="23"/>
    </location>
</feature>
<dbReference type="InterPro" id="IPR000160">
    <property type="entry name" value="GGDEF_dom"/>
</dbReference>
<dbReference type="InterPro" id="IPR050469">
    <property type="entry name" value="Diguanylate_Cyclase"/>
</dbReference>
<feature type="chain" id="PRO_5015148152" description="diguanylate cyclase" evidence="7">
    <location>
        <begin position="24"/>
        <end position="587"/>
    </location>
</feature>
<dbReference type="Proteomes" id="UP000241736">
    <property type="component" value="Unassembled WGS sequence"/>
</dbReference>
<keyword evidence="6" id="KW-0472">Membrane</keyword>
<evidence type="ECO:0000256" key="5">
    <source>
        <dbReference type="SAM" id="MobiDB-lite"/>
    </source>
</evidence>
<feature type="domain" description="GGDEF" evidence="8">
    <location>
        <begin position="443"/>
        <end position="576"/>
    </location>
</feature>
<keyword evidence="6" id="KW-1133">Transmembrane helix</keyword>
<keyword evidence="10" id="KW-1185">Reference proteome</keyword>
<dbReference type="EMBL" id="PVLF01000010">
    <property type="protein sequence ID" value="PRH82412.1"/>
    <property type="molecule type" value="Genomic_DNA"/>
</dbReference>
<dbReference type="GO" id="GO:1902201">
    <property type="term" value="P:negative regulation of bacterial-type flagellum-dependent cell motility"/>
    <property type="evidence" value="ECO:0007669"/>
    <property type="project" value="TreeGrafter"/>
</dbReference>
<dbReference type="PANTHER" id="PTHR45138">
    <property type="entry name" value="REGULATORY COMPONENTS OF SENSORY TRANSDUCTION SYSTEM"/>
    <property type="match status" value="1"/>
</dbReference>
<dbReference type="InterPro" id="IPR043128">
    <property type="entry name" value="Rev_trsase/Diguanyl_cyclase"/>
</dbReference>
<dbReference type="AlphaFoldDB" id="A0A2P6M8U0"/>
<keyword evidence="6" id="KW-0812">Transmembrane</keyword>
<accession>A0A2P6M8U0</accession>
<evidence type="ECO:0000256" key="4">
    <source>
        <dbReference type="SAM" id="Coils"/>
    </source>
</evidence>
<evidence type="ECO:0000256" key="7">
    <source>
        <dbReference type="SAM" id="SignalP"/>
    </source>
</evidence>
<dbReference type="InterPro" id="IPR011990">
    <property type="entry name" value="TPR-like_helical_dom_sf"/>
</dbReference>
<feature type="coiled-coil region" evidence="4">
    <location>
        <begin position="343"/>
        <end position="370"/>
    </location>
</feature>
<dbReference type="OrthoDB" id="9803824at2"/>
<dbReference type="SMART" id="SM00267">
    <property type="entry name" value="GGDEF"/>
    <property type="match status" value="1"/>
</dbReference>
<evidence type="ECO:0000313" key="9">
    <source>
        <dbReference type="EMBL" id="PRH82412.1"/>
    </source>
</evidence>
<keyword evidence="7" id="KW-0732">Signal</keyword>
<dbReference type="GO" id="GO:0052621">
    <property type="term" value="F:diguanylate cyclase activity"/>
    <property type="evidence" value="ECO:0007669"/>
    <property type="project" value="UniProtKB-EC"/>
</dbReference>
<dbReference type="FunFam" id="3.30.70.270:FF:000001">
    <property type="entry name" value="Diguanylate cyclase domain protein"/>
    <property type="match status" value="1"/>
</dbReference>
<comment type="catalytic activity">
    <reaction evidence="3">
        <text>2 GTP = 3',3'-c-di-GMP + 2 diphosphate</text>
        <dbReference type="Rhea" id="RHEA:24898"/>
        <dbReference type="ChEBI" id="CHEBI:33019"/>
        <dbReference type="ChEBI" id="CHEBI:37565"/>
        <dbReference type="ChEBI" id="CHEBI:58805"/>
        <dbReference type="EC" id="2.7.7.65"/>
    </reaction>
</comment>
<keyword evidence="4" id="KW-0175">Coiled coil</keyword>
<evidence type="ECO:0000256" key="6">
    <source>
        <dbReference type="SAM" id="Phobius"/>
    </source>
</evidence>
<gene>
    <name evidence="9" type="ORF">C6N40_07800</name>
</gene>
<protein>
    <recommendedName>
        <fullName evidence="2">diguanylate cyclase</fullName>
        <ecNumber evidence="2">2.7.7.65</ecNumber>
    </recommendedName>
</protein>
<evidence type="ECO:0000256" key="1">
    <source>
        <dbReference type="ARBA" id="ARBA00001946"/>
    </source>
</evidence>